<reference evidence="2 3" key="1">
    <citation type="submission" date="2019-03" db="EMBL/GenBank/DDBJ databases">
        <title>Single cell metagenomics reveals metabolic interactions within the superorganism composed of flagellate Streblomastix strix and complex community of Bacteroidetes bacteria on its surface.</title>
        <authorList>
            <person name="Treitli S.C."/>
            <person name="Kolisko M."/>
            <person name="Husnik F."/>
            <person name="Keeling P."/>
            <person name="Hampl V."/>
        </authorList>
    </citation>
    <scope>NUCLEOTIDE SEQUENCE [LARGE SCALE GENOMIC DNA]</scope>
    <source>
        <strain evidence="2">ST1C</strain>
    </source>
</reference>
<evidence type="ECO:0000313" key="3">
    <source>
        <dbReference type="Proteomes" id="UP000324800"/>
    </source>
</evidence>
<evidence type="ECO:0000256" key="1">
    <source>
        <dbReference type="SAM" id="MobiDB-lite"/>
    </source>
</evidence>
<dbReference type="InterPro" id="IPR043136">
    <property type="entry name" value="B30.2/SPRY_sf"/>
</dbReference>
<dbReference type="InterPro" id="IPR016024">
    <property type="entry name" value="ARM-type_fold"/>
</dbReference>
<dbReference type="Gene3D" id="1.25.10.10">
    <property type="entry name" value="Leucine-rich Repeat Variant"/>
    <property type="match status" value="1"/>
</dbReference>
<dbReference type="SUPFAM" id="SSF48371">
    <property type="entry name" value="ARM repeat"/>
    <property type="match status" value="1"/>
</dbReference>
<protein>
    <recommendedName>
        <fullName evidence="4">B30.2/SPRY domain-containing protein</fullName>
    </recommendedName>
</protein>
<dbReference type="OrthoDB" id="195736at2759"/>
<dbReference type="AlphaFoldDB" id="A0A5J4V464"/>
<dbReference type="EMBL" id="SNRW01009743">
    <property type="protein sequence ID" value="KAA6377539.1"/>
    <property type="molecule type" value="Genomic_DNA"/>
</dbReference>
<accession>A0A5J4V464</accession>
<evidence type="ECO:0008006" key="4">
    <source>
        <dbReference type="Google" id="ProtNLM"/>
    </source>
</evidence>
<name>A0A5J4V464_9EUKA</name>
<proteinExistence type="predicted"/>
<dbReference type="Proteomes" id="UP000324800">
    <property type="component" value="Unassembled WGS sequence"/>
</dbReference>
<gene>
    <name evidence="2" type="ORF">EZS28_026934</name>
</gene>
<dbReference type="InterPro" id="IPR011989">
    <property type="entry name" value="ARM-like"/>
</dbReference>
<feature type="compositionally biased region" description="Basic and acidic residues" evidence="1">
    <location>
        <begin position="244"/>
        <end position="278"/>
    </location>
</feature>
<sequence length="487" mass="54134">MQESTNSSEKTADSGTKSSTDVATIIPLLIQDLESDNTNLHVPALRQLLNIVVDNRDSKDLAQKYKLVPALNIFVGNVEKNEEFVLSTTISHVIGVRNGSDDKTILAGTATESIIQTIFSPDEKTSKSGNQVLEDLIEENEIIRDSLMITGFIMTVQHTFTNSQSSSSSSSSQTESATPNHVKYGLLDVVNKLVATADDLQQIAALIPTLNELKNNVDIQIKKKSMNILAILKSQGINEPSSEPSKDKDEKIQQLEESNKRKDEQLKQKDIENSRKEEENKALKAEIIKLKQNIGKYGQTKQTEMHYPIGIHNSDPPDIEFADIDGTQKKITKKQEKFNTISLTQVLEDGIWSLDVVFGSQVDGFFAVGITPDSFKIPSGLHSLGGQFASFTGKTWNGCIFCKSKYEDGNAGFGNNQIVKLEFDSEKGTLILFIDEVQQPVYISGIKEKVRFTVFMYYEESVCTVRSLKKLSEATSEHLPNEKAIQW</sequence>
<dbReference type="Gene3D" id="2.60.120.920">
    <property type="match status" value="1"/>
</dbReference>
<feature type="region of interest" description="Disordered" evidence="1">
    <location>
        <begin position="237"/>
        <end position="278"/>
    </location>
</feature>
<comment type="caution">
    <text evidence="2">The sequence shown here is derived from an EMBL/GenBank/DDBJ whole genome shotgun (WGS) entry which is preliminary data.</text>
</comment>
<organism evidence="2 3">
    <name type="scientific">Streblomastix strix</name>
    <dbReference type="NCBI Taxonomy" id="222440"/>
    <lineage>
        <taxon>Eukaryota</taxon>
        <taxon>Metamonada</taxon>
        <taxon>Preaxostyla</taxon>
        <taxon>Oxymonadida</taxon>
        <taxon>Streblomastigidae</taxon>
        <taxon>Streblomastix</taxon>
    </lineage>
</organism>
<evidence type="ECO:0000313" key="2">
    <source>
        <dbReference type="EMBL" id="KAA6377539.1"/>
    </source>
</evidence>